<proteinExistence type="predicted"/>
<accession>A0AAF0U2L8</accession>
<reference evidence="1" key="1">
    <citation type="submission" date="2023-08" db="EMBL/GenBank/DDBJ databases">
        <title>A de novo genome assembly of Solanum verrucosum Schlechtendal, a Mexican diploid species geographically isolated from the other diploid A-genome species in potato relatives.</title>
        <authorList>
            <person name="Hosaka K."/>
        </authorList>
    </citation>
    <scope>NUCLEOTIDE SEQUENCE</scope>
    <source>
        <tissue evidence="1">Young leaves</tissue>
    </source>
</reference>
<dbReference type="EMBL" id="CP133618">
    <property type="protein sequence ID" value="WMV38091.1"/>
    <property type="molecule type" value="Genomic_DNA"/>
</dbReference>
<evidence type="ECO:0000313" key="2">
    <source>
        <dbReference type="Proteomes" id="UP001234989"/>
    </source>
</evidence>
<keyword evidence="2" id="KW-1185">Reference proteome</keyword>
<organism evidence="1 2">
    <name type="scientific">Solanum verrucosum</name>
    <dbReference type="NCBI Taxonomy" id="315347"/>
    <lineage>
        <taxon>Eukaryota</taxon>
        <taxon>Viridiplantae</taxon>
        <taxon>Streptophyta</taxon>
        <taxon>Embryophyta</taxon>
        <taxon>Tracheophyta</taxon>
        <taxon>Spermatophyta</taxon>
        <taxon>Magnoliopsida</taxon>
        <taxon>eudicotyledons</taxon>
        <taxon>Gunneridae</taxon>
        <taxon>Pentapetalae</taxon>
        <taxon>asterids</taxon>
        <taxon>lamiids</taxon>
        <taxon>Solanales</taxon>
        <taxon>Solanaceae</taxon>
        <taxon>Solanoideae</taxon>
        <taxon>Solaneae</taxon>
        <taxon>Solanum</taxon>
    </lineage>
</organism>
<dbReference type="Proteomes" id="UP001234989">
    <property type="component" value="Chromosome 7"/>
</dbReference>
<evidence type="ECO:0000313" key="1">
    <source>
        <dbReference type="EMBL" id="WMV38091.1"/>
    </source>
</evidence>
<dbReference type="AlphaFoldDB" id="A0AAF0U2L8"/>
<protein>
    <submittedName>
        <fullName evidence="1">Uncharacterized protein</fullName>
    </submittedName>
</protein>
<gene>
    <name evidence="1" type="ORF">MTR67_031476</name>
</gene>
<name>A0AAF0U2L8_SOLVR</name>
<sequence>MWLQLLRDYGMSILYHPDNKNMVAAALSWLSMGSVSSIEDEKNELVRDVHRLARLGLGLVDSTKGGVMVPNGSKSSFVVDVKAKQGVDPTLV</sequence>